<dbReference type="Gene3D" id="2.40.110.10">
    <property type="entry name" value="Butyryl-CoA Dehydrogenase, subunit A, domain 2"/>
    <property type="match status" value="1"/>
</dbReference>
<dbReference type="GO" id="GO:0003995">
    <property type="term" value="F:acyl-CoA dehydrogenase activity"/>
    <property type="evidence" value="ECO:0007669"/>
    <property type="project" value="InterPro"/>
</dbReference>
<dbReference type="InterPro" id="IPR046373">
    <property type="entry name" value="Acyl-CoA_Oxase/DH_mid-dom_sf"/>
</dbReference>
<dbReference type="RefSeq" id="WP_158028228.1">
    <property type="nucleotide sequence ID" value="NZ_BMHG01000001.1"/>
</dbReference>
<evidence type="ECO:0000313" key="9">
    <source>
        <dbReference type="Proteomes" id="UP000431744"/>
    </source>
</evidence>
<evidence type="ECO:0000259" key="7">
    <source>
        <dbReference type="Pfam" id="PF02770"/>
    </source>
</evidence>
<dbReference type="InterPro" id="IPR009075">
    <property type="entry name" value="AcylCo_DH/oxidase_C"/>
</dbReference>
<organism evidence="8 9">
    <name type="scientific">Pseudoclavibacter endophyticus</name>
    <dbReference type="NCBI Taxonomy" id="1778590"/>
    <lineage>
        <taxon>Bacteria</taxon>
        <taxon>Bacillati</taxon>
        <taxon>Actinomycetota</taxon>
        <taxon>Actinomycetes</taxon>
        <taxon>Micrococcales</taxon>
        <taxon>Microbacteriaceae</taxon>
        <taxon>Pseudoclavibacter</taxon>
    </lineage>
</organism>
<dbReference type="SUPFAM" id="SSF47203">
    <property type="entry name" value="Acyl-CoA dehydrogenase C-terminal domain-like"/>
    <property type="match status" value="1"/>
</dbReference>
<comment type="cofactor">
    <cofactor evidence="1 5">
        <name>FAD</name>
        <dbReference type="ChEBI" id="CHEBI:57692"/>
    </cofactor>
</comment>
<evidence type="ECO:0000256" key="4">
    <source>
        <dbReference type="ARBA" id="ARBA00022827"/>
    </source>
</evidence>
<keyword evidence="9" id="KW-1185">Reference proteome</keyword>
<dbReference type="EMBL" id="WBJY01000001">
    <property type="protein sequence ID" value="KAB1649638.1"/>
    <property type="molecule type" value="Genomic_DNA"/>
</dbReference>
<dbReference type="Gene3D" id="1.20.140.10">
    <property type="entry name" value="Butyryl-CoA Dehydrogenase, subunit A, domain 3"/>
    <property type="match status" value="1"/>
</dbReference>
<proteinExistence type="inferred from homology"/>
<dbReference type="PANTHER" id="PTHR43188:SF1">
    <property type="entry name" value="ACYL-COA DEHYDROGENASE"/>
    <property type="match status" value="1"/>
</dbReference>
<dbReference type="InterPro" id="IPR006091">
    <property type="entry name" value="Acyl-CoA_Oxase/DH_mid-dom"/>
</dbReference>
<keyword evidence="3 5" id="KW-0285">Flavoprotein</keyword>
<gene>
    <name evidence="8" type="ORF">F8O04_05185</name>
</gene>
<dbReference type="InterPro" id="IPR009100">
    <property type="entry name" value="AcylCoA_DH/oxidase_NM_dom_sf"/>
</dbReference>
<protein>
    <submittedName>
        <fullName evidence="8">Glutaryl-CoA dehydrogenase</fullName>
    </submittedName>
</protein>
<evidence type="ECO:0000256" key="1">
    <source>
        <dbReference type="ARBA" id="ARBA00001974"/>
    </source>
</evidence>
<dbReference type="GO" id="GO:0006635">
    <property type="term" value="P:fatty acid beta-oxidation"/>
    <property type="evidence" value="ECO:0007669"/>
    <property type="project" value="InterPro"/>
</dbReference>
<comment type="caution">
    <text evidence="8">The sequence shown here is derived from an EMBL/GenBank/DDBJ whole genome shotgun (WGS) entry which is preliminary data.</text>
</comment>
<evidence type="ECO:0000313" key="8">
    <source>
        <dbReference type="EMBL" id="KAB1649638.1"/>
    </source>
</evidence>
<keyword evidence="5" id="KW-0560">Oxidoreductase</keyword>
<reference evidence="8 9" key="1">
    <citation type="submission" date="2019-09" db="EMBL/GenBank/DDBJ databases">
        <title>Phylogeny of genus Pseudoclavibacter and closely related genus.</title>
        <authorList>
            <person name="Li Y."/>
        </authorList>
    </citation>
    <scope>NUCLEOTIDE SEQUENCE [LARGE SCALE GENOMIC DNA]</scope>
    <source>
        <strain evidence="8 9">EGI 60007</strain>
    </source>
</reference>
<dbReference type="Pfam" id="PF02770">
    <property type="entry name" value="Acyl-CoA_dh_M"/>
    <property type="match status" value="1"/>
</dbReference>
<keyword evidence="4 5" id="KW-0274">FAD</keyword>
<name>A0A6H9WNH5_9MICO</name>
<dbReference type="PANTHER" id="PTHR43188">
    <property type="entry name" value="ACYL-COENZYME A OXIDASE"/>
    <property type="match status" value="1"/>
</dbReference>
<comment type="similarity">
    <text evidence="2 5">Belongs to the acyl-CoA dehydrogenase family.</text>
</comment>
<evidence type="ECO:0000256" key="2">
    <source>
        <dbReference type="ARBA" id="ARBA00009347"/>
    </source>
</evidence>
<dbReference type="Proteomes" id="UP000431744">
    <property type="component" value="Unassembled WGS sequence"/>
</dbReference>
<dbReference type="Gene3D" id="1.10.540.10">
    <property type="entry name" value="Acyl-CoA dehydrogenase/oxidase, N-terminal domain"/>
    <property type="match status" value="1"/>
</dbReference>
<dbReference type="InterPro" id="IPR037069">
    <property type="entry name" value="AcylCoA_DH/ox_N_sf"/>
</dbReference>
<accession>A0A6H9WNH5</accession>
<sequence>MTPLPTDLLGYRDELLSGAEHAKLDELRAFLEAEARPHLASWWERAHSPVELRPGLAALRLEDDPSLLGSPHSRAPEPALSPYYVGFKHFEFQRFDASIATLYGGNVGMFRTVLRGGASPEQLASLEPGILSFETTGCFALTEPDHGSDVARGMETTAERHGHGEGATWTIRGRKRWIGNASVSDLILVIARDAGDGEARAFLVPRTAPGVEITDIPGKIALRMVRNGDIVLRDVRVPESSRLPGITHFADIARILGDLRFVVAWNAAGMQAGAYEAAVRHATEREQFGRPIGGFQLVQEQLARMLGNVTATLALAARITELRLRDEFTGEIASLAKAFAAARLRETVALGRGIGGGDGLLVKNDLGRYFADAEAVYTYEGTHEMNSLIVGRAATGLSAFTPRSSPAG</sequence>
<dbReference type="OrthoDB" id="9770681at2"/>
<feature type="domain" description="Acyl-CoA dehydrogenase/oxidase C-terminal" evidence="6">
    <location>
        <begin position="254"/>
        <end position="394"/>
    </location>
</feature>
<dbReference type="GO" id="GO:0050660">
    <property type="term" value="F:flavin adenine dinucleotide binding"/>
    <property type="evidence" value="ECO:0007669"/>
    <property type="project" value="InterPro"/>
</dbReference>
<evidence type="ECO:0000256" key="3">
    <source>
        <dbReference type="ARBA" id="ARBA00022630"/>
    </source>
</evidence>
<evidence type="ECO:0000256" key="5">
    <source>
        <dbReference type="RuleBase" id="RU362125"/>
    </source>
</evidence>
<dbReference type="InterPro" id="IPR045008">
    <property type="entry name" value="ACX4-like"/>
</dbReference>
<feature type="domain" description="Acyl-CoA oxidase/dehydrogenase middle" evidence="7">
    <location>
        <begin position="138"/>
        <end position="235"/>
    </location>
</feature>
<dbReference type="AlphaFoldDB" id="A0A6H9WNH5"/>
<evidence type="ECO:0000259" key="6">
    <source>
        <dbReference type="Pfam" id="PF00441"/>
    </source>
</evidence>
<dbReference type="InterPro" id="IPR036250">
    <property type="entry name" value="AcylCo_DH-like_C"/>
</dbReference>
<dbReference type="Pfam" id="PF00441">
    <property type="entry name" value="Acyl-CoA_dh_1"/>
    <property type="match status" value="1"/>
</dbReference>
<dbReference type="SUPFAM" id="SSF56645">
    <property type="entry name" value="Acyl-CoA dehydrogenase NM domain-like"/>
    <property type="match status" value="1"/>
</dbReference>